<evidence type="ECO:0008006" key="3">
    <source>
        <dbReference type="Google" id="ProtNLM"/>
    </source>
</evidence>
<evidence type="ECO:0000313" key="2">
    <source>
        <dbReference type="Proteomes" id="UP001569200"/>
    </source>
</evidence>
<comment type="caution">
    <text evidence="1">The sequence shown here is derived from an EMBL/GenBank/DDBJ whole genome shotgun (WGS) entry which is preliminary data.</text>
</comment>
<accession>A0ABV4LUB6</accession>
<sequence length="241" mass="28060">MNHVFNSWENGAREKHLFRVFSFERLLQFIGTKKLVLVQPSMWEDPFENFFLSATLKNREGREFSLDKQNTVFGQCWSLTRESDAMWRIYSQDLRSVKVRTTAGRLFDSVKASSANLGSLYLGKVNYLPMTELNKLCENENFVSMSLDSDIGATSTLFYKRREFKHENEVRIVFSNKVVGRSENKLLMFDVDPLELIDQIVFDPRINDELFKVYRAHLESVGFSNIVKSTLYAPPNLKIEI</sequence>
<evidence type="ECO:0000313" key="1">
    <source>
        <dbReference type="EMBL" id="MEZ8182024.1"/>
    </source>
</evidence>
<name>A0ABV4LUB6_VIBSP</name>
<dbReference type="RefSeq" id="WP_280544190.1">
    <property type="nucleotide sequence ID" value="NZ_JAKMXU010000002.1"/>
</dbReference>
<protein>
    <recommendedName>
        <fullName evidence="3">DUF2971 domain-containing protein</fullName>
    </recommendedName>
</protein>
<keyword evidence="2" id="KW-1185">Reference proteome</keyword>
<gene>
    <name evidence="1" type="ORF">ACED33_15165</name>
</gene>
<proteinExistence type="predicted"/>
<dbReference type="Proteomes" id="UP001569200">
    <property type="component" value="Unassembled WGS sequence"/>
</dbReference>
<dbReference type="EMBL" id="JBGOOW010000018">
    <property type="protein sequence ID" value="MEZ8182024.1"/>
    <property type="molecule type" value="Genomic_DNA"/>
</dbReference>
<reference evidence="1 2" key="1">
    <citation type="submission" date="2024-06" db="EMBL/GenBank/DDBJ databases">
        <authorList>
            <person name="Steensen K."/>
            <person name="Seneca J."/>
            <person name="Bartlau N."/>
            <person name="Yu A.X."/>
            <person name="Polz M.F."/>
        </authorList>
    </citation>
    <scope>NUCLEOTIDE SEQUENCE [LARGE SCALE GENOMIC DNA]</scope>
    <source>
        <strain evidence="1 2">1F145</strain>
    </source>
</reference>
<organism evidence="1 2">
    <name type="scientific">Vibrio splendidus</name>
    <dbReference type="NCBI Taxonomy" id="29497"/>
    <lineage>
        <taxon>Bacteria</taxon>
        <taxon>Pseudomonadati</taxon>
        <taxon>Pseudomonadota</taxon>
        <taxon>Gammaproteobacteria</taxon>
        <taxon>Vibrionales</taxon>
        <taxon>Vibrionaceae</taxon>
        <taxon>Vibrio</taxon>
    </lineage>
</organism>